<evidence type="ECO:0000313" key="10">
    <source>
        <dbReference type="Proteomes" id="UP000192220"/>
    </source>
</evidence>
<keyword evidence="10" id="KW-1185">Reference proteome</keyword>
<evidence type="ECO:0000256" key="7">
    <source>
        <dbReference type="SAM" id="MobiDB-lite"/>
    </source>
</evidence>
<dbReference type="SUPFAM" id="SSF56854">
    <property type="entry name" value="Bcl-2 inhibitors of programmed cell death"/>
    <property type="match status" value="1"/>
</dbReference>
<keyword evidence="8" id="KW-0472">Membrane</keyword>
<protein>
    <submittedName>
        <fullName evidence="11">Induced myeloid leukemia cell differentiation protein Mcl-1b</fullName>
    </submittedName>
</protein>
<dbReference type="Gene3D" id="1.10.437.10">
    <property type="entry name" value="Blc2-like"/>
    <property type="match status" value="1"/>
</dbReference>
<evidence type="ECO:0000313" key="11">
    <source>
        <dbReference type="RefSeq" id="XP_013873162.1"/>
    </source>
</evidence>
<evidence type="ECO:0000256" key="8">
    <source>
        <dbReference type="SAM" id="Phobius"/>
    </source>
</evidence>
<comment type="similarity">
    <text evidence="3">Belongs to the Bcl-2 family.</text>
</comment>
<feature type="domain" description="Bcl-2 Bcl-2 homology region 1-3" evidence="9">
    <location>
        <begin position="129"/>
        <end position="229"/>
    </location>
</feature>
<dbReference type="InterPro" id="IPR036834">
    <property type="entry name" value="Bcl-2-like_sf"/>
</dbReference>
<dbReference type="PRINTS" id="PR01866">
    <property type="entry name" value="APOPREGMCL1"/>
</dbReference>
<feature type="region of interest" description="Disordered" evidence="7">
    <location>
        <begin position="73"/>
        <end position="92"/>
    </location>
</feature>
<dbReference type="InterPro" id="IPR026298">
    <property type="entry name" value="Bcl-2_fam"/>
</dbReference>
<feature type="region of interest" description="Disordered" evidence="7">
    <location>
        <begin position="27"/>
        <end position="55"/>
    </location>
</feature>
<dbReference type="PROSITE" id="PS50062">
    <property type="entry name" value="BCL2_FAMILY"/>
    <property type="match status" value="1"/>
</dbReference>
<keyword evidence="4" id="KW-0963">Cytoplasm</keyword>
<comment type="subcellular location">
    <subcellularLocation>
        <location evidence="2">Cytoplasm</location>
    </subcellularLocation>
    <subcellularLocation>
        <location evidence="1">Nucleus</location>
    </subcellularLocation>
</comment>
<dbReference type="Proteomes" id="UP000192220">
    <property type="component" value="Unplaced"/>
</dbReference>
<dbReference type="GO" id="GO:0051400">
    <property type="term" value="F:BH domain binding"/>
    <property type="evidence" value="ECO:0007669"/>
    <property type="project" value="TreeGrafter"/>
</dbReference>
<evidence type="ECO:0000256" key="5">
    <source>
        <dbReference type="ARBA" id="ARBA00022703"/>
    </source>
</evidence>
<dbReference type="GO" id="GO:0005634">
    <property type="term" value="C:nucleus"/>
    <property type="evidence" value="ECO:0007669"/>
    <property type="project" value="UniProtKB-SubCell"/>
</dbReference>
<sequence length="267" mass="29307">MFPNPRQMSPSVISFLLQNGVADGLHRDSAPQIPVGASVDSEHGNAASCNSSKRPSELGSLKGYFNKGFHEHSRSDDFGSLPSTPEGELDGETEDVLENDTRQLLGRFLSDFTGLSKPRWTENKELSTMKRVVEDLLSRHSIAYNGMVKKLSLDKTKDDVTFVKKVAQSLFGDGTTNWGRIASLVAFGAVVSQYLKDTGRENCVELVGQEISEYLLTEQKDWLVQNNSWDGFVDFFQVTNPESSIRNTLMAVAGVAGIGATLALLIR</sequence>
<organism evidence="10 11">
    <name type="scientific">Austrofundulus limnaeus</name>
    <name type="common">Annual killifish</name>
    <dbReference type="NCBI Taxonomy" id="52670"/>
    <lineage>
        <taxon>Eukaryota</taxon>
        <taxon>Metazoa</taxon>
        <taxon>Chordata</taxon>
        <taxon>Craniata</taxon>
        <taxon>Vertebrata</taxon>
        <taxon>Euteleostomi</taxon>
        <taxon>Actinopterygii</taxon>
        <taxon>Neopterygii</taxon>
        <taxon>Teleostei</taxon>
        <taxon>Neoteleostei</taxon>
        <taxon>Acanthomorphata</taxon>
        <taxon>Ovalentaria</taxon>
        <taxon>Atherinomorphae</taxon>
        <taxon>Cyprinodontiformes</taxon>
        <taxon>Rivulidae</taxon>
        <taxon>Austrofundulus</taxon>
    </lineage>
</organism>
<dbReference type="GO" id="GO:0015267">
    <property type="term" value="F:channel activity"/>
    <property type="evidence" value="ECO:0007669"/>
    <property type="project" value="TreeGrafter"/>
</dbReference>
<dbReference type="GO" id="GO:0005741">
    <property type="term" value="C:mitochondrial outer membrane"/>
    <property type="evidence" value="ECO:0007669"/>
    <property type="project" value="TreeGrafter"/>
</dbReference>
<dbReference type="GO" id="GO:0008630">
    <property type="term" value="P:intrinsic apoptotic signaling pathway in response to DNA damage"/>
    <property type="evidence" value="ECO:0007669"/>
    <property type="project" value="TreeGrafter"/>
</dbReference>
<dbReference type="InterPro" id="IPR002475">
    <property type="entry name" value="Bcl2-like"/>
</dbReference>
<keyword evidence="8" id="KW-1133">Transmembrane helix</keyword>
<dbReference type="InParanoid" id="A0A2I4BZJ0"/>
<evidence type="ECO:0000256" key="2">
    <source>
        <dbReference type="ARBA" id="ARBA00004496"/>
    </source>
</evidence>
<dbReference type="CTD" id="373102"/>
<dbReference type="CDD" id="cd06845">
    <property type="entry name" value="Bcl-2_like"/>
    <property type="match status" value="1"/>
</dbReference>
<dbReference type="GO" id="GO:0001836">
    <property type="term" value="P:release of cytochrome c from mitochondria"/>
    <property type="evidence" value="ECO:0007669"/>
    <property type="project" value="TreeGrafter"/>
</dbReference>
<keyword evidence="8" id="KW-0812">Transmembrane</keyword>
<keyword evidence="5" id="KW-0053">Apoptosis</keyword>
<name>A0A2I4BZJ0_AUSLI</name>
<evidence type="ECO:0000256" key="4">
    <source>
        <dbReference type="ARBA" id="ARBA00022490"/>
    </source>
</evidence>
<dbReference type="GO" id="GO:0097192">
    <property type="term" value="P:extrinsic apoptotic signaling pathway in absence of ligand"/>
    <property type="evidence" value="ECO:0007669"/>
    <property type="project" value="TreeGrafter"/>
</dbReference>
<dbReference type="Pfam" id="PF00452">
    <property type="entry name" value="Bcl-2"/>
    <property type="match status" value="1"/>
</dbReference>
<proteinExistence type="inferred from homology"/>
<dbReference type="RefSeq" id="XP_013873162.1">
    <property type="nucleotide sequence ID" value="XM_014017708.1"/>
</dbReference>
<dbReference type="PANTHER" id="PTHR11256:SF46">
    <property type="entry name" value="INDUCED MYELOID LEUKEMIA CELL DIFFERENTIATION PROTEIN MCL-1"/>
    <property type="match status" value="1"/>
</dbReference>
<dbReference type="STRING" id="52670.A0A2I4BZJ0"/>
<dbReference type="GO" id="GO:0008053">
    <property type="term" value="P:mitochondrial fusion"/>
    <property type="evidence" value="ECO:0007669"/>
    <property type="project" value="TreeGrafter"/>
</dbReference>
<dbReference type="AlphaFoldDB" id="A0A2I4BZJ0"/>
<evidence type="ECO:0000256" key="3">
    <source>
        <dbReference type="ARBA" id="ARBA00009458"/>
    </source>
</evidence>
<dbReference type="PANTHER" id="PTHR11256">
    <property type="entry name" value="BCL-2 RELATED"/>
    <property type="match status" value="1"/>
</dbReference>
<dbReference type="SMART" id="SM00337">
    <property type="entry name" value="BCL"/>
    <property type="match status" value="1"/>
</dbReference>
<reference evidence="11" key="1">
    <citation type="submission" date="2025-08" db="UniProtKB">
        <authorList>
            <consortium name="RefSeq"/>
        </authorList>
    </citation>
    <scope>IDENTIFICATION</scope>
    <source>
        <strain evidence="11">Quisiro</strain>
        <tissue evidence="11">Liver</tissue>
    </source>
</reference>
<dbReference type="GO" id="GO:0042981">
    <property type="term" value="P:regulation of apoptotic process"/>
    <property type="evidence" value="ECO:0007669"/>
    <property type="project" value="InterPro"/>
</dbReference>
<dbReference type="KEGG" id="alim:106524069"/>
<evidence type="ECO:0000256" key="1">
    <source>
        <dbReference type="ARBA" id="ARBA00004123"/>
    </source>
</evidence>
<dbReference type="PRINTS" id="PR01862">
    <property type="entry name" value="BCL2FAMILY"/>
</dbReference>
<dbReference type="InterPro" id="IPR013281">
    <property type="entry name" value="Apop_reg_Mc1"/>
</dbReference>
<keyword evidence="6" id="KW-0539">Nucleus</keyword>
<gene>
    <name evidence="11" type="primary">mcl1b</name>
</gene>
<evidence type="ECO:0000256" key="6">
    <source>
        <dbReference type="ARBA" id="ARBA00023242"/>
    </source>
</evidence>
<accession>A0A2I4BZJ0</accession>
<evidence type="ECO:0000259" key="9">
    <source>
        <dbReference type="SMART" id="SM00337"/>
    </source>
</evidence>
<dbReference type="OrthoDB" id="8932147at2759"/>
<dbReference type="FunFam" id="1.10.437.10:FF:000017">
    <property type="entry name" value="MCL1, BCL2 family apoptosis regulator"/>
    <property type="match status" value="1"/>
</dbReference>
<feature type="transmembrane region" description="Helical" evidence="8">
    <location>
        <begin position="248"/>
        <end position="266"/>
    </location>
</feature>
<dbReference type="InterPro" id="IPR046371">
    <property type="entry name" value="Bcl-2_BH1-3"/>
</dbReference>